<comment type="caution">
    <text evidence="1">The sequence shown here is derived from an EMBL/GenBank/DDBJ whole genome shotgun (WGS) entry which is preliminary data.</text>
</comment>
<dbReference type="EMBL" id="JANVFS010000002">
    <property type="protein sequence ID" value="KAJ4495032.1"/>
    <property type="molecule type" value="Genomic_DNA"/>
</dbReference>
<accession>A0A9W9B0H4</accession>
<evidence type="ECO:0000313" key="1">
    <source>
        <dbReference type="EMBL" id="KAJ4495032.1"/>
    </source>
</evidence>
<reference evidence="1" key="1">
    <citation type="submission" date="2022-08" db="EMBL/GenBank/DDBJ databases">
        <authorList>
            <consortium name="DOE Joint Genome Institute"/>
            <person name="Min B."/>
            <person name="Riley R."/>
            <person name="Sierra-Patev S."/>
            <person name="Naranjo-Ortiz M."/>
            <person name="Looney B."/>
            <person name="Konkel Z."/>
            <person name="Slot J.C."/>
            <person name="Sakamoto Y."/>
            <person name="Steenwyk J.L."/>
            <person name="Rokas A."/>
            <person name="Carro J."/>
            <person name="Camarero S."/>
            <person name="Ferreira P."/>
            <person name="Molpeceres G."/>
            <person name="Ruiz-Duenas F.J."/>
            <person name="Serrano A."/>
            <person name="Henrissat B."/>
            <person name="Drula E."/>
            <person name="Hughes K.W."/>
            <person name="Mata J.L."/>
            <person name="Ishikawa N.K."/>
            <person name="Vargas-Isla R."/>
            <person name="Ushijima S."/>
            <person name="Smith C.A."/>
            <person name="Ahrendt S."/>
            <person name="Andreopoulos W."/>
            <person name="He G."/>
            <person name="Labutti K."/>
            <person name="Lipzen A."/>
            <person name="Ng V."/>
            <person name="Sandor L."/>
            <person name="Barry K."/>
            <person name="Martinez A.T."/>
            <person name="Xiao Y."/>
            <person name="Gibbons J.G."/>
            <person name="Terashima K."/>
            <person name="Hibbett D.S."/>
            <person name="Grigoriev I.V."/>
        </authorList>
    </citation>
    <scope>NUCLEOTIDE SEQUENCE</scope>
    <source>
        <strain evidence="1">Sp2 HRB7682 ss15</strain>
    </source>
</reference>
<reference evidence="1" key="2">
    <citation type="journal article" date="2023" name="Proc. Natl. Acad. Sci. U.S.A.">
        <title>A global phylogenomic analysis of the shiitake genus Lentinula.</title>
        <authorList>
            <person name="Sierra-Patev S."/>
            <person name="Min B."/>
            <person name="Naranjo-Ortiz M."/>
            <person name="Looney B."/>
            <person name="Konkel Z."/>
            <person name="Slot J.C."/>
            <person name="Sakamoto Y."/>
            <person name="Steenwyk J.L."/>
            <person name="Rokas A."/>
            <person name="Carro J."/>
            <person name="Camarero S."/>
            <person name="Ferreira P."/>
            <person name="Molpeceres G."/>
            <person name="Ruiz-Duenas F.J."/>
            <person name="Serrano A."/>
            <person name="Henrissat B."/>
            <person name="Drula E."/>
            <person name="Hughes K.W."/>
            <person name="Mata J.L."/>
            <person name="Ishikawa N.K."/>
            <person name="Vargas-Isla R."/>
            <person name="Ushijima S."/>
            <person name="Smith C.A."/>
            <person name="Donoghue J."/>
            <person name="Ahrendt S."/>
            <person name="Andreopoulos W."/>
            <person name="He G."/>
            <person name="LaButti K."/>
            <person name="Lipzen A."/>
            <person name="Ng V."/>
            <person name="Riley R."/>
            <person name="Sandor L."/>
            <person name="Barry K."/>
            <person name="Martinez A.T."/>
            <person name="Xiao Y."/>
            <person name="Gibbons J.G."/>
            <person name="Terashima K."/>
            <person name="Grigoriev I.V."/>
            <person name="Hibbett D."/>
        </authorList>
    </citation>
    <scope>NUCLEOTIDE SEQUENCE</scope>
    <source>
        <strain evidence="1">Sp2 HRB7682 ss15</strain>
    </source>
</reference>
<protein>
    <submittedName>
        <fullName evidence="1">Uncharacterized protein</fullName>
    </submittedName>
</protein>
<dbReference type="Proteomes" id="UP001150238">
    <property type="component" value="Unassembled WGS sequence"/>
</dbReference>
<name>A0A9W9B0H4_9AGAR</name>
<evidence type="ECO:0000313" key="2">
    <source>
        <dbReference type="Proteomes" id="UP001150238"/>
    </source>
</evidence>
<sequence length="413" mass="48261">MYLVTIIPGKPSRHNINHTLRRLVQQLLPFWKGVYYLRTARYTLGRTIFAVLIPAVCDTEGAHQLSGFASHSHTYFCRRCLLPIQEIHNLDPEKWVLRDVDKHRQLAFEWKEAHVARRNTIYQENGLRWSELLDLPYWDPIRFTVIDDMHLGYLGLFETHLREIWKIDDKKNGGNGLHPDTKDQKKISNASLRKFLNEIRQNDPSPRHVIGKDLLEEVWADMKRTVLPNWIQPPPSQWGTSASGKLSADEYKVICSISLVITLIRVWGYKNDEGVESRHYKMLENFLDLVHSMRVLFFRETSQKSRAYYKSHILKYLRGVLELYPDFTLKPNHHHAVHAVTDLETMGPGHARSTPVFERINHSLQQLNTNRRLGKLMECFLLIHTVIVYFRGSRNYDADFLLSGSQPPSHPRS</sequence>
<dbReference type="PANTHER" id="PTHR46579">
    <property type="entry name" value="F5/8 TYPE C DOMAIN-CONTAINING PROTEIN-RELATED"/>
    <property type="match status" value="1"/>
</dbReference>
<dbReference type="PANTHER" id="PTHR46579:SF1">
    <property type="entry name" value="F5_8 TYPE C DOMAIN-CONTAINING PROTEIN"/>
    <property type="match status" value="1"/>
</dbReference>
<proteinExistence type="predicted"/>
<dbReference type="AlphaFoldDB" id="A0A9W9B0H4"/>
<gene>
    <name evidence="1" type="ORF">C8J55DRAFT_415069</name>
</gene>
<organism evidence="1 2">
    <name type="scientific">Lentinula lateritia</name>
    <dbReference type="NCBI Taxonomy" id="40482"/>
    <lineage>
        <taxon>Eukaryota</taxon>
        <taxon>Fungi</taxon>
        <taxon>Dikarya</taxon>
        <taxon>Basidiomycota</taxon>
        <taxon>Agaricomycotina</taxon>
        <taxon>Agaricomycetes</taxon>
        <taxon>Agaricomycetidae</taxon>
        <taxon>Agaricales</taxon>
        <taxon>Marasmiineae</taxon>
        <taxon>Omphalotaceae</taxon>
        <taxon>Lentinula</taxon>
    </lineage>
</organism>